<protein>
    <submittedName>
        <fullName evidence="3">KR domain-containing protein</fullName>
    </submittedName>
</protein>
<name>A0A0R3UP96_MESCO</name>
<dbReference type="Proteomes" id="UP000267029">
    <property type="component" value="Unassembled WGS sequence"/>
</dbReference>
<dbReference type="AlphaFoldDB" id="A0A0R3UP96"/>
<evidence type="ECO:0000313" key="1">
    <source>
        <dbReference type="EMBL" id="VDD83662.1"/>
    </source>
</evidence>
<organism evidence="1 2">
    <name type="scientific">Mesocestoides corti</name>
    <name type="common">Flatworm</name>
    <dbReference type="NCBI Taxonomy" id="53468"/>
    <lineage>
        <taxon>Eukaryota</taxon>
        <taxon>Metazoa</taxon>
        <taxon>Spiralia</taxon>
        <taxon>Lophotrochozoa</taxon>
        <taxon>Platyhelminthes</taxon>
        <taxon>Cestoda</taxon>
        <taxon>Eucestoda</taxon>
        <taxon>Cyclophyllidea</taxon>
        <taxon>Mesocestoididae</taxon>
        <taxon>Mesocestoides</taxon>
    </lineage>
</organism>
<keyword evidence="2" id="KW-1185">Reference proteome</keyword>
<dbReference type="WBParaSite" id="MCU_009518-RA">
    <property type="protein sequence ID" value="MCU_009518-RA"/>
    <property type="gene ID" value="MCU_009518"/>
</dbReference>
<dbReference type="EMBL" id="UXSR01005796">
    <property type="protein sequence ID" value="VDD83662.1"/>
    <property type="molecule type" value="Genomic_DNA"/>
</dbReference>
<gene>
    <name evidence="1" type="ORF">MCOS_LOCUS9665</name>
</gene>
<sequence length="96" mass="10500">MARHFVNSAYSLGKHIKTREFPSTDSLNIVVVAERLRSGLHDVLDRAVSSSAPDTDDSTFGLYLSKAATDMLNEPSMEIDSTIRDLLMEVDVPGAC</sequence>
<reference evidence="1 2" key="1">
    <citation type="submission" date="2018-10" db="EMBL/GenBank/DDBJ databases">
        <authorList>
            <consortium name="Pathogen Informatics"/>
        </authorList>
    </citation>
    <scope>NUCLEOTIDE SEQUENCE [LARGE SCALE GENOMIC DNA]</scope>
</reference>
<reference evidence="3" key="2">
    <citation type="submission" date="2019-11" db="UniProtKB">
        <authorList>
            <consortium name="WormBaseParasite"/>
        </authorList>
    </citation>
    <scope>IDENTIFICATION</scope>
</reference>
<dbReference type="OrthoDB" id="10514368at2759"/>
<evidence type="ECO:0000313" key="2">
    <source>
        <dbReference type="Proteomes" id="UP000267029"/>
    </source>
</evidence>
<proteinExistence type="predicted"/>
<accession>A0A0R3UP96</accession>
<evidence type="ECO:0000313" key="3">
    <source>
        <dbReference type="WBParaSite" id="MCU_009518-RA"/>
    </source>
</evidence>